<feature type="compositionally biased region" description="Basic and acidic residues" evidence="11">
    <location>
        <begin position="561"/>
        <end position="582"/>
    </location>
</feature>
<feature type="compositionally biased region" description="Basic and acidic residues" evidence="11">
    <location>
        <begin position="300"/>
        <end position="313"/>
    </location>
</feature>
<protein>
    <submittedName>
        <fullName evidence="13">ADP-ribosylation factor guanine nucleotide-exchange factor 2 (brefeldin A-inhibited)</fullName>
    </submittedName>
</protein>
<dbReference type="Gene3D" id="1.10.220.20">
    <property type="match status" value="1"/>
</dbReference>
<dbReference type="PANTHER" id="PTHR10663">
    <property type="entry name" value="GUANYL-NUCLEOTIDE EXCHANGE FACTOR"/>
    <property type="match status" value="1"/>
</dbReference>
<dbReference type="InterPro" id="IPR032629">
    <property type="entry name" value="DCB_dom"/>
</dbReference>
<evidence type="ECO:0000256" key="10">
    <source>
        <dbReference type="ARBA" id="ARBA00023136"/>
    </source>
</evidence>
<keyword evidence="5" id="KW-0963">Cytoplasm</keyword>
<dbReference type="GO" id="GO:0015031">
    <property type="term" value="P:protein transport"/>
    <property type="evidence" value="ECO:0007669"/>
    <property type="project" value="UniProtKB-KW"/>
</dbReference>
<dbReference type="Pfam" id="PF09324">
    <property type="entry name" value="Sec7-like_HDS"/>
    <property type="match status" value="1"/>
</dbReference>
<dbReference type="CDD" id="cd00171">
    <property type="entry name" value="Sec7"/>
    <property type="match status" value="1"/>
</dbReference>
<dbReference type="GO" id="GO:0005794">
    <property type="term" value="C:Golgi apparatus"/>
    <property type="evidence" value="ECO:0007669"/>
    <property type="project" value="UniProtKB-SubCell"/>
</dbReference>
<dbReference type="Gene3D" id="1.10.1000.11">
    <property type="entry name" value="Arf Nucleotide-binding Site Opener,domain 2"/>
    <property type="match status" value="1"/>
</dbReference>
<dbReference type="Pfam" id="PF16213">
    <property type="entry name" value="DCB"/>
    <property type="match status" value="1"/>
</dbReference>
<dbReference type="SMART" id="SM00222">
    <property type="entry name" value="Sec7"/>
    <property type="match status" value="1"/>
</dbReference>
<dbReference type="InterPro" id="IPR035999">
    <property type="entry name" value="Sec7_dom_sf"/>
</dbReference>
<feature type="region of interest" description="Disordered" evidence="11">
    <location>
        <begin position="558"/>
        <end position="603"/>
    </location>
</feature>
<dbReference type="GO" id="GO:0032012">
    <property type="term" value="P:regulation of ARF protein signal transduction"/>
    <property type="evidence" value="ECO:0007669"/>
    <property type="project" value="InterPro"/>
</dbReference>
<keyword evidence="4" id="KW-0813">Transport</keyword>
<dbReference type="InterPro" id="IPR000904">
    <property type="entry name" value="Sec7_dom"/>
</dbReference>
<evidence type="ECO:0000256" key="4">
    <source>
        <dbReference type="ARBA" id="ARBA00022448"/>
    </source>
</evidence>
<evidence type="ECO:0000256" key="5">
    <source>
        <dbReference type="ARBA" id="ARBA00022490"/>
    </source>
</evidence>
<evidence type="ECO:0000256" key="8">
    <source>
        <dbReference type="ARBA" id="ARBA00022927"/>
    </source>
</evidence>
<dbReference type="GO" id="GO:0016020">
    <property type="term" value="C:membrane"/>
    <property type="evidence" value="ECO:0007669"/>
    <property type="project" value="UniProtKB-SubCell"/>
</dbReference>
<dbReference type="Ensembl" id="ENSCCRT00015042478.1">
    <property type="protein sequence ID" value="ENSCCRP00015041077.1"/>
    <property type="gene ID" value="ENSCCRG00015016756.1"/>
</dbReference>
<keyword evidence="6" id="KW-0597">Phosphoprotein</keyword>
<dbReference type="GO" id="GO:0005085">
    <property type="term" value="F:guanyl-nucleotide exchange factor activity"/>
    <property type="evidence" value="ECO:0007669"/>
    <property type="project" value="UniProtKB-KW"/>
</dbReference>
<proteinExistence type="predicted"/>
<dbReference type="InterPro" id="IPR016024">
    <property type="entry name" value="ARM-type_fold"/>
</dbReference>
<evidence type="ECO:0000256" key="9">
    <source>
        <dbReference type="ARBA" id="ARBA00023034"/>
    </source>
</evidence>
<dbReference type="SUPFAM" id="SSF48425">
    <property type="entry name" value="Sec7 domain"/>
    <property type="match status" value="1"/>
</dbReference>
<evidence type="ECO:0000256" key="3">
    <source>
        <dbReference type="ARBA" id="ARBA00004601"/>
    </source>
</evidence>
<feature type="compositionally biased region" description="Low complexity" evidence="11">
    <location>
        <begin position="231"/>
        <end position="264"/>
    </location>
</feature>
<dbReference type="InterPro" id="IPR011989">
    <property type="entry name" value="ARM-like"/>
</dbReference>
<evidence type="ECO:0000313" key="14">
    <source>
        <dbReference type="Proteomes" id="UP000694700"/>
    </source>
</evidence>
<dbReference type="InterPro" id="IPR032691">
    <property type="entry name" value="Mon2/Sec7/BIG1-like_HUS"/>
</dbReference>
<feature type="domain" description="SEC7" evidence="12">
    <location>
        <begin position="604"/>
        <end position="793"/>
    </location>
</feature>
<keyword evidence="7" id="KW-0344">Guanine-nucleotide releasing factor</keyword>
<feature type="region of interest" description="Disordered" evidence="11">
    <location>
        <begin position="1459"/>
        <end position="1505"/>
    </location>
</feature>
<keyword evidence="9" id="KW-0333">Golgi apparatus</keyword>
<dbReference type="SUPFAM" id="SSF48371">
    <property type="entry name" value="ARM repeat"/>
    <property type="match status" value="1"/>
</dbReference>
<dbReference type="FunFam" id="1.10.1000.11:FF:000003">
    <property type="entry name" value="Brefeldin A-inhibited guanine nucleotide-exchange protein 1"/>
    <property type="match status" value="1"/>
</dbReference>
<dbReference type="Proteomes" id="UP000694700">
    <property type="component" value="Unplaced"/>
</dbReference>
<feature type="compositionally biased region" description="Low complexity" evidence="11">
    <location>
        <begin position="583"/>
        <end position="592"/>
    </location>
</feature>
<evidence type="ECO:0000256" key="11">
    <source>
        <dbReference type="SAM" id="MobiDB-lite"/>
    </source>
</evidence>
<keyword evidence="10" id="KW-0472">Membrane</keyword>
<evidence type="ECO:0000256" key="6">
    <source>
        <dbReference type="ARBA" id="ARBA00022553"/>
    </source>
</evidence>
<evidence type="ECO:0000259" key="12">
    <source>
        <dbReference type="PROSITE" id="PS50190"/>
    </source>
</evidence>
<dbReference type="FunFam" id="1.25.10.10:FF:000143">
    <property type="entry name" value="ADP-ribosylation factor guanine nucleotide-exchange factor 2 (brefeldin A-inhibited)"/>
    <property type="match status" value="1"/>
</dbReference>
<dbReference type="PANTHER" id="PTHR10663:SF124">
    <property type="entry name" value="BREFELDIN A-INHIBITED GUANINE NUCLEOTIDE-EXCHANGE PROTEIN 2"/>
    <property type="match status" value="1"/>
</dbReference>
<organism evidence="13 14">
    <name type="scientific">Cyprinus carpio</name>
    <name type="common">Common carp</name>
    <dbReference type="NCBI Taxonomy" id="7962"/>
    <lineage>
        <taxon>Eukaryota</taxon>
        <taxon>Metazoa</taxon>
        <taxon>Chordata</taxon>
        <taxon>Craniata</taxon>
        <taxon>Vertebrata</taxon>
        <taxon>Euteleostomi</taxon>
        <taxon>Actinopterygii</taxon>
        <taxon>Neopterygii</taxon>
        <taxon>Teleostei</taxon>
        <taxon>Ostariophysi</taxon>
        <taxon>Cypriniformes</taxon>
        <taxon>Cyprinidae</taxon>
        <taxon>Cyprininae</taxon>
        <taxon>Cyprinus</taxon>
    </lineage>
</organism>
<evidence type="ECO:0000313" key="13">
    <source>
        <dbReference type="Ensembl" id="ENSCCRP00015041077.1"/>
    </source>
</evidence>
<feature type="compositionally biased region" description="Low complexity" evidence="11">
    <location>
        <begin position="279"/>
        <end position="294"/>
    </location>
</feature>
<dbReference type="Gene3D" id="1.25.10.10">
    <property type="entry name" value="Leucine-rich Repeat Variant"/>
    <property type="match status" value="1"/>
</dbReference>
<feature type="compositionally biased region" description="Polar residues" evidence="11">
    <location>
        <begin position="1493"/>
        <end position="1505"/>
    </location>
</feature>
<feature type="region of interest" description="Disordered" evidence="11">
    <location>
        <begin position="219"/>
        <end position="313"/>
    </location>
</feature>
<dbReference type="GO" id="GO:0048471">
    <property type="term" value="C:perinuclear region of cytoplasm"/>
    <property type="evidence" value="ECO:0007669"/>
    <property type="project" value="UniProtKB-SubCell"/>
</dbReference>
<accession>A0A8C1URT1</accession>
<dbReference type="FunFam" id="1.10.220.20:FF:000002">
    <property type="entry name" value="Brefeldin A-inhibited guanine nucleotide-exchange protein 1"/>
    <property type="match status" value="1"/>
</dbReference>
<dbReference type="InterPro" id="IPR046455">
    <property type="entry name" value="Sec7/BIG1-like_C"/>
</dbReference>
<evidence type="ECO:0000256" key="2">
    <source>
        <dbReference type="ARBA" id="ARBA00004556"/>
    </source>
</evidence>
<comment type="subcellular location">
    <subcellularLocation>
        <location evidence="2">Cytoplasm</location>
        <location evidence="2">Perinuclear region</location>
    </subcellularLocation>
    <subcellularLocation>
        <location evidence="3">Golgi apparatus</location>
        <location evidence="3">trans-Golgi network</location>
    </subcellularLocation>
    <subcellularLocation>
        <location evidence="1">Membrane</location>
    </subcellularLocation>
</comment>
<reference evidence="13" key="1">
    <citation type="submission" date="2025-08" db="UniProtKB">
        <authorList>
            <consortium name="Ensembl"/>
        </authorList>
    </citation>
    <scope>IDENTIFICATION</scope>
</reference>
<dbReference type="PROSITE" id="PS50190">
    <property type="entry name" value="SEC7"/>
    <property type="match status" value="1"/>
</dbReference>
<evidence type="ECO:0000256" key="1">
    <source>
        <dbReference type="ARBA" id="ARBA00004370"/>
    </source>
</evidence>
<dbReference type="InterPro" id="IPR015403">
    <property type="entry name" value="Mon2/Sec7/BIG1-like_HDS"/>
</dbReference>
<name>A0A8C1URT1_CYPCA</name>
<dbReference type="Pfam" id="PF12783">
    <property type="entry name" value="Sec7-like_HUS"/>
    <property type="match status" value="1"/>
</dbReference>
<keyword evidence="8" id="KW-0653">Protein transport</keyword>
<dbReference type="InterPro" id="IPR023394">
    <property type="entry name" value="Sec7_C_sf"/>
</dbReference>
<sequence length="1754" mass="198116">MKEQKELETQRRQTQTESLSTKSMFLSRALEKILADKEVKRSQHGQLRKACQVALDEIKHELEKQKDGTVVPPRANYIEADKYVLPFELACQSKSPRIVSTSLDCLQKLIAYGHITGNAPDSGAPGKRLIDRLVETICNCFQGPQTDEGVQLQIIKALLTAVTSPHIEIHEGTILLTVRTCYNIYLASRNLINQTTAKATLTQMLNVIFTRMENQAALEAQEAEKERQRLQLRNPSPVSSNPSPVAQNPSPTLGRGSGSPRLGRACSEQNGPPSPSLSPPGASSTPSTPQDSSSINGQPEESKSEEEFATDKPSIKEIDAESIQGSQTAARFSHILQKDAFLVFRSLCKLSMKPLADGPPDPKSHELRSKVVSLQLLLSVLQGAGPVFRTHEMFVNAIKQYLCVALSKNGVSSVPEVFELSLAIFLTLLSHFKVHLKMQIEVFFREIFLTILETSSSSFEHKWMVIQTLTRICADAQCVVDIYVNYDCDLNAANIFERLVNDLSKIAQGRSGQELGMTPLQELSLRKKGLECLVSILKCMVEWSRDMYVNPNLQANLGQERPAEGDSADGKLHENLSSRRDSVSSLDSTVSSGVQQSQPDHPEQYEVIKQQKEIIEHGIELFNKKPKRGLQYLQEQGMLGTTPEDIAQFLQQEERLDTTQVGEFLGENVKFNKEVMYCYVDRLDFCGKDFVSALRAFLEGFRLPGEAQKIDRLMEKFAARYLECNQGQTLFASADTAYVLAYSIIMLTTDLHSPQVKNKMTKEQYIKMNRGINDSKDLPEEYLSSIYDEIAGKKIALKESKEYSITPKSSKQNVASEKQRRLLYNMEMEQMAKTAKALMEAVSHAQAPFFSATHLEHVRPMFKLAWTPLLAAFSVGLQDCDDQDVASLCLEGIRCAIRITCIFNMQLERDAYIQALARFTLLTASSSITEMKQKNIDTIKTLIMVAHTDGNYLGNSWHEILRCISQLELAQLIGTGVKTRYASGVVRDQGGSIKGFPSGGEAFMPLGLGTLVGGPDKRQMAHIQESVGETSSQSVVVAVDRIFTGSTRLDGNAIVDFVRWLCAVSMDELASAHQPRMFSLQKIVEISYYNMNRIRLQWSRIWQVIGDHFNKVGCNPNEDVAIFAVDSLRQLSMKFLEKGELANFRFQKDFLRPFEHIMKKNRSPTIRDMVIRCVAQMVNSQAANIRSGWKNIFSVFHQAASDHDENIVDLAFQTTGHIVMNTFKQHFAAAIDSFQDAVKCLSEFVCNAAFPDTSMEAIRLIRHCAKYVSDRPQALREYTSDDMNVAPGDRVWVRGWFPILFELSCIINRCKLDVRTRGLTVMFEIMKSYGHTFEKHWWHDLFRIIFRIFDNMKLPEQQTEKTEWMTTTCNHALYAICDVFTQFYEPLSEVLLADIFAQLQWCVKQDNEQLARSGTNCLENLVILNGEKFSPDVWDVTCACMLDIFQTTSPHALLTWRPAGQEEEVGEGKHMDAEVDSQSQSSFERTHSERGHSQMSTASDETWKGKSQTRVSDHRLFAGLLIKCVVQLELIQTIDNIVFYPATSKREDAENMAAAQRDALEQAEEGETEADQGMYRHLSSQHLFKLLDCLLESHRFAKDFNSNNEQRTALWRAGFKGKSKPNLLKQETSSLACSLRILFRMYSDTQLRDSWPDIQTRLLQVCSEALAYFIGLTSESHREAWTSLLLLLLTRTLRLPDDKFKPHASCYYHHLCEMMQFDLIPELRAALRRFFLRIGSVFQIAAPEQGRAQPSPSS</sequence>
<dbReference type="Pfam" id="PF01369">
    <property type="entry name" value="Sec7"/>
    <property type="match status" value="1"/>
</dbReference>
<dbReference type="Pfam" id="PF20252">
    <property type="entry name" value="BIG2_C"/>
    <property type="match status" value="1"/>
</dbReference>
<evidence type="ECO:0000256" key="7">
    <source>
        <dbReference type="ARBA" id="ARBA00022658"/>
    </source>
</evidence>